<evidence type="ECO:0000313" key="2">
    <source>
        <dbReference type="EnsemblPlants" id="Solyc01g016670.1.1.1"/>
    </source>
</evidence>
<protein>
    <submittedName>
        <fullName evidence="2">Uncharacterized protein</fullName>
    </submittedName>
</protein>
<feature type="chain" id="PRO_5018628941" evidence="1">
    <location>
        <begin position="21"/>
        <end position="93"/>
    </location>
</feature>
<organism evidence="2">
    <name type="scientific">Solanum lycopersicum</name>
    <name type="common">Tomato</name>
    <name type="synonym">Lycopersicon esculentum</name>
    <dbReference type="NCBI Taxonomy" id="4081"/>
    <lineage>
        <taxon>Eukaryota</taxon>
        <taxon>Viridiplantae</taxon>
        <taxon>Streptophyta</taxon>
        <taxon>Embryophyta</taxon>
        <taxon>Tracheophyta</taxon>
        <taxon>Spermatophyta</taxon>
        <taxon>Magnoliopsida</taxon>
        <taxon>eudicotyledons</taxon>
        <taxon>Gunneridae</taxon>
        <taxon>Pentapetalae</taxon>
        <taxon>asterids</taxon>
        <taxon>lamiids</taxon>
        <taxon>Solanales</taxon>
        <taxon>Solanaceae</taxon>
        <taxon>Solanoideae</taxon>
        <taxon>Solaneae</taxon>
        <taxon>Solanum</taxon>
        <taxon>Solanum subgen. Lycopersicon</taxon>
    </lineage>
</organism>
<feature type="signal peptide" evidence="1">
    <location>
        <begin position="1"/>
        <end position="20"/>
    </location>
</feature>
<sequence>MHITATSEFLLLRWSSFVGAVQPHDFVVVVVVDLVVRTKVGLYGGCLEGGEEENEILLVVWASPEVATMMADGRVAKEGEQTKALAMSLMGVN</sequence>
<keyword evidence="3" id="KW-1185">Reference proteome</keyword>
<evidence type="ECO:0000256" key="1">
    <source>
        <dbReference type="SAM" id="SignalP"/>
    </source>
</evidence>
<reference evidence="2" key="1">
    <citation type="journal article" date="2012" name="Nature">
        <title>The tomato genome sequence provides insights into fleshy fruit evolution.</title>
        <authorList>
            <consortium name="Tomato Genome Consortium"/>
        </authorList>
    </citation>
    <scope>NUCLEOTIDE SEQUENCE [LARGE SCALE GENOMIC DNA]</scope>
    <source>
        <strain evidence="2">cv. Heinz 1706</strain>
    </source>
</reference>
<evidence type="ECO:0000313" key="3">
    <source>
        <dbReference type="Proteomes" id="UP000004994"/>
    </source>
</evidence>
<reference evidence="2" key="2">
    <citation type="submission" date="2019-01" db="UniProtKB">
        <authorList>
            <consortium name="EnsemblPlants"/>
        </authorList>
    </citation>
    <scope>IDENTIFICATION</scope>
    <source>
        <strain evidence="2">cv. Heinz 1706</strain>
    </source>
</reference>
<dbReference type="InParanoid" id="A0A3Q7EBG9"/>
<proteinExistence type="predicted"/>
<dbReference type="Proteomes" id="UP000004994">
    <property type="component" value="Chromosome 1"/>
</dbReference>
<keyword evidence="1" id="KW-0732">Signal</keyword>
<dbReference type="EnsemblPlants" id="Solyc01g016670.1.1">
    <property type="protein sequence ID" value="Solyc01g016670.1.1.1"/>
    <property type="gene ID" value="Solyc01g016670.1"/>
</dbReference>
<dbReference type="AlphaFoldDB" id="A0A3Q7EBG9"/>
<dbReference type="Gramene" id="Solyc01g016670.1.1">
    <property type="protein sequence ID" value="Solyc01g016670.1.1.1"/>
    <property type="gene ID" value="Solyc01g016670.1"/>
</dbReference>
<accession>A0A3Q7EBG9</accession>
<dbReference type="PaxDb" id="4081-Solyc01g016670.1.1"/>
<name>A0A3Q7EBG9_SOLLC</name>